<dbReference type="PIRSF" id="PIRSF009467">
    <property type="entry name" value="Ureas_acces_UreF"/>
    <property type="match status" value="1"/>
</dbReference>
<comment type="function">
    <text evidence="3">Required for maturation of urease via the functional incorporation of the urease nickel metallocenter.</text>
</comment>
<keyword evidence="6" id="KW-1185">Reference proteome</keyword>
<keyword evidence="2 3" id="KW-0143">Chaperone</keyword>
<dbReference type="Proteomes" id="UP000545507">
    <property type="component" value="Unassembled WGS sequence"/>
</dbReference>
<dbReference type="Pfam" id="PF01730">
    <property type="entry name" value="UreF"/>
    <property type="match status" value="1"/>
</dbReference>
<dbReference type="GO" id="GO:0005737">
    <property type="term" value="C:cytoplasm"/>
    <property type="evidence" value="ECO:0007669"/>
    <property type="project" value="UniProtKB-SubCell"/>
</dbReference>
<comment type="similarity">
    <text evidence="3">Belongs to the UreF family.</text>
</comment>
<evidence type="ECO:0000256" key="1">
    <source>
        <dbReference type="ARBA" id="ARBA00022988"/>
    </source>
</evidence>
<dbReference type="GO" id="GO:0016151">
    <property type="term" value="F:nickel cation binding"/>
    <property type="evidence" value="ECO:0007669"/>
    <property type="project" value="UniProtKB-UniRule"/>
</dbReference>
<proteinExistence type="inferred from homology"/>
<gene>
    <name evidence="3" type="primary">ureF</name>
    <name evidence="5" type="ORF">F3K02_13935</name>
</gene>
<comment type="caution">
    <text evidence="5">The sequence shown here is derived from an EMBL/GenBank/DDBJ whole genome shotgun (WGS) entry which is preliminary data.</text>
</comment>
<dbReference type="InterPro" id="IPR038277">
    <property type="entry name" value="UreF_sf"/>
</dbReference>
<keyword evidence="1 3" id="KW-0996">Nickel insertion</keyword>
<sequence length="255" mass="27217">MRTGTMPTDTTTPLDMDTAEAGAGSSPRSAAGLLQILWLASPALPVGGFSYSEGLEAAVDAGLVSDEASAAQWLIDQLHLGLARTDLAVVAQAIPAWRADDLARIQALNAWVLQTRETSEFRLQTEQMGRSLLEWARCLGELGEGVFRRLQSAGLNPASYPVAMASAAASTDASVRDSLIGFAFGWAENMVQAAIKSVPLGQSAGQRMLARLAREIPTAVDHALGLTDDTRQAFTPLLAIHSARHEVQYSRLFRS</sequence>
<dbReference type="EMBL" id="VYGV01000012">
    <property type="protein sequence ID" value="NWF46340.1"/>
    <property type="molecule type" value="Genomic_DNA"/>
</dbReference>
<evidence type="ECO:0000256" key="4">
    <source>
        <dbReference type="SAM" id="MobiDB-lite"/>
    </source>
</evidence>
<evidence type="ECO:0000256" key="2">
    <source>
        <dbReference type="ARBA" id="ARBA00023186"/>
    </source>
</evidence>
<dbReference type="HAMAP" id="MF_01385">
    <property type="entry name" value="UreF"/>
    <property type="match status" value="1"/>
</dbReference>
<evidence type="ECO:0000313" key="5">
    <source>
        <dbReference type="EMBL" id="NWF46340.1"/>
    </source>
</evidence>
<evidence type="ECO:0000313" key="6">
    <source>
        <dbReference type="Proteomes" id="UP000545507"/>
    </source>
</evidence>
<evidence type="ECO:0000256" key="3">
    <source>
        <dbReference type="HAMAP-Rule" id="MF_01385"/>
    </source>
</evidence>
<dbReference type="AlphaFoldDB" id="A0A7Y8GWV6"/>
<dbReference type="PANTHER" id="PTHR33620:SF1">
    <property type="entry name" value="UREASE ACCESSORY PROTEIN F"/>
    <property type="match status" value="1"/>
</dbReference>
<accession>A0A7Y8GWV6</accession>
<dbReference type="Gene3D" id="1.10.4190.10">
    <property type="entry name" value="Urease accessory protein UreF"/>
    <property type="match status" value="1"/>
</dbReference>
<organism evidence="5 6">
    <name type="scientific">Hydrogenophaga aromaticivorans</name>
    <dbReference type="NCBI Taxonomy" id="2610898"/>
    <lineage>
        <taxon>Bacteria</taxon>
        <taxon>Pseudomonadati</taxon>
        <taxon>Pseudomonadota</taxon>
        <taxon>Betaproteobacteria</taxon>
        <taxon>Burkholderiales</taxon>
        <taxon>Comamonadaceae</taxon>
        <taxon>Hydrogenophaga</taxon>
    </lineage>
</organism>
<name>A0A7Y8GWV6_9BURK</name>
<protein>
    <recommendedName>
        <fullName evidence="3">Urease accessory protein UreF</fullName>
    </recommendedName>
</protein>
<comment type="subunit">
    <text evidence="3">UreD, UreF and UreG form a complex that acts as a GTP-hydrolysis-dependent molecular chaperone, activating the urease apoprotein by helping to assemble the nickel containing metallocenter of UreC. The UreE protein probably delivers the nickel.</text>
</comment>
<dbReference type="InterPro" id="IPR002639">
    <property type="entry name" value="UreF"/>
</dbReference>
<feature type="region of interest" description="Disordered" evidence="4">
    <location>
        <begin position="1"/>
        <end position="26"/>
    </location>
</feature>
<dbReference type="PANTHER" id="PTHR33620">
    <property type="entry name" value="UREASE ACCESSORY PROTEIN F"/>
    <property type="match status" value="1"/>
</dbReference>
<keyword evidence="3" id="KW-0963">Cytoplasm</keyword>
<comment type="subcellular location">
    <subcellularLocation>
        <location evidence="3">Cytoplasm</location>
    </subcellularLocation>
</comment>
<reference evidence="5 6" key="1">
    <citation type="submission" date="2019-09" db="EMBL/GenBank/DDBJ databases">
        <title>Hydrogenophaga aromatica sp. nov., isolated from a para-xylene-degrading enrichment culture.</title>
        <authorList>
            <person name="Tancsics A."/>
            <person name="Banerjee S."/>
        </authorList>
    </citation>
    <scope>NUCLEOTIDE SEQUENCE [LARGE SCALE GENOMIC DNA]</scope>
    <source>
        <strain evidence="5 6">D2P1</strain>
    </source>
</reference>